<feature type="compositionally biased region" description="Basic and acidic residues" evidence="1">
    <location>
        <begin position="23"/>
        <end position="34"/>
    </location>
</feature>
<dbReference type="AlphaFoldDB" id="A0A7S3Q403"/>
<dbReference type="PANTHER" id="PTHR12296:SF21">
    <property type="entry name" value="DENN DOMAIN-CONTAINING PROTEIN 3"/>
    <property type="match status" value="1"/>
</dbReference>
<protein>
    <recommendedName>
        <fullName evidence="2">UDENN domain-containing protein</fullName>
    </recommendedName>
</protein>
<feature type="compositionally biased region" description="Low complexity" evidence="1">
    <location>
        <begin position="328"/>
        <end position="339"/>
    </location>
</feature>
<reference evidence="3" key="1">
    <citation type="submission" date="2021-01" db="EMBL/GenBank/DDBJ databases">
        <authorList>
            <person name="Corre E."/>
            <person name="Pelletier E."/>
            <person name="Niang G."/>
            <person name="Scheremetjew M."/>
            <person name="Finn R."/>
            <person name="Kale V."/>
            <person name="Holt S."/>
            <person name="Cochrane G."/>
            <person name="Meng A."/>
            <person name="Brown T."/>
            <person name="Cohen L."/>
        </authorList>
    </citation>
    <scope>NUCLEOTIDE SEQUENCE</scope>
    <source>
        <strain evidence="3">MM31A-1</strain>
    </source>
</reference>
<feature type="compositionally biased region" description="Basic residues" evidence="1">
    <location>
        <begin position="405"/>
        <end position="416"/>
    </location>
</feature>
<feature type="compositionally biased region" description="Polar residues" evidence="1">
    <location>
        <begin position="423"/>
        <end position="442"/>
    </location>
</feature>
<feature type="region of interest" description="Disordered" evidence="1">
    <location>
        <begin position="1"/>
        <end position="78"/>
    </location>
</feature>
<feature type="region of interest" description="Disordered" evidence="1">
    <location>
        <begin position="92"/>
        <end position="161"/>
    </location>
</feature>
<feature type="compositionally biased region" description="Basic and acidic residues" evidence="1">
    <location>
        <begin position="361"/>
        <end position="381"/>
    </location>
</feature>
<dbReference type="Gene3D" id="3.40.50.11500">
    <property type="match status" value="1"/>
</dbReference>
<dbReference type="InterPro" id="IPR043153">
    <property type="entry name" value="DENN_C"/>
</dbReference>
<organism evidence="3">
    <name type="scientific">Chaetoceros debilis</name>
    <dbReference type="NCBI Taxonomy" id="122233"/>
    <lineage>
        <taxon>Eukaryota</taxon>
        <taxon>Sar</taxon>
        <taxon>Stramenopiles</taxon>
        <taxon>Ochrophyta</taxon>
        <taxon>Bacillariophyta</taxon>
        <taxon>Coscinodiscophyceae</taxon>
        <taxon>Chaetocerotophycidae</taxon>
        <taxon>Chaetocerotales</taxon>
        <taxon>Chaetocerotaceae</taxon>
        <taxon>Chaetoceros</taxon>
    </lineage>
</organism>
<sequence>MDSAAGAATFVSDGSSTSASSMMEDRNGGNEKRTVRIAGFGKQSSDLTTSSTHTDGFMDWPDDGDENGDGFGNTYEGTSINKNQELFKKMKDNDNQSSGLGGLSGLAKSDSGQRNNRKTNGIGSGNGNGGGNDENVGDDDLSLGSSTNSDDISDDDSSVDSTSWSLNVRLNSVVDLPPSIVPTIPLCPQLKFGLITLHNDDELQELEMASSLSRRQEYEQSKDEKMKVLPQTSLRLSSGILSKFQNNTTLVDCSKLSLAEDAASELSPEDSRSSPNSTVLSIKHSSGKIMCSKDSGMMEWHEEIRWDSIQSPLQTVLAIELTAQAILPPSTGSGTPSPSNSRHGLGDASRGGGGMTSKDLYSNDRYENTKHHTSNKKDAGAVDKTTNNNGDDPHGSGRGILGLWRRGKQTIGRRIRNRDGVNHTGNDSESLATATTDSQYDNNDNREVVAVTSHLSHTYLGSDRSDIGMEPRLSANDGVEKSKFEFTNLNGNPGDMDASIDKHGHAYGDLRLGTLLIPISNLPLEEEIPRVEKWYQFDTDNSGSDGKKSPQTAPWQTPSVLLDITLCTPTTLDAIEDEVYAALATGEEDEQFRSLQSSTSLASIDANNSKEYDTEPRDSFNSKKSGKRRRSVVSADDLLNEEVKDAMEKKIAEEEERIKQNGPYLEPGIVDHICVIGARDIGAIRNDNGEKGWVESELDCCVLEQFPPDEVHKSNGREDCILPHKIEWWCFPEGCKIWRGTEPPTHMDMNLKRFSASSPPRMASSIAAFDACLNCTSSFMWWVMSSISDKYGSSISKTYGAVIRFYAPIPQKNAIGEDISEDTTIERLWCPMAICLTSGLPIVGILEALLLRLCEKLASAGGLNSIGGVMPTIHADILDLILNYQRPMPGVVNCSIPFLSSEGDRLLVSMPPVDSLPPLPHGASVTSVCRLLGAEGLTALLAAVLTECKILIHSADVANLAMVGEVITALMYPFQWQLPFIPVLPISMIEVVEAPVSYFIGIPSYNMKWVDKASLSDVVVIDLDNGFSSDYFDVRRSTESLSAPNPLPASVSSNISKAIFRLLREEEEVQEHYGASNFSDTRHLPRLEVESLAEREFRITVAHQICGLIRGYQECLFFVSASQPVFNRDRFFAPSSSFV</sequence>
<dbReference type="PROSITE" id="PS50211">
    <property type="entry name" value="DENN"/>
    <property type="match status" value="1"/>
</dbReference>
<feature type="region of interest" description="Disordered" evidence="1">
    <location>
        <begin position="265"/>
        <end position="285"/>
    </location>
</feature>
<evidence type="ECO:0000259" key="2">
    <source>
        <dbReference type="PROSITE" id="PS50211"/>
    </source>
</evidence>
<feature type="compositionally biased region" description="Basic and acidic residues" evidence="1">
    <location>
        <begin position="608"/>
        <end position="621"/>
    </location>
</feature>
<dbReference type="Pfam" id="PF02141">
    <property type="entry name" value="DENN"/>
    <property type="match status" value="1"/>
</dbReference>
<dbReference type="PANTHER" id="PTHR12296">
    <property type="entry name" value="DENN DOMAIN-CONTAINING PROTEIN 4"/>
    <property type="match status" value="1"/>
</dbReference>
<feature type="compositionally biased region" description="Polar residues" evidence="1">
    <location>
        <begin position="273"/>
        <end position="284"/>
    </location>
</feature>
<dbReference type="InterPro" id="IPR037516">
    <property type="entry name" value="Tripartite_DENN"/>
</dbReference>
<name>A0A7S3Q403_9STRA</name>
<dbReference type="EMBL" id="HBIO01012979">
    <property type="protein sequence ID" value="CAE0465257.1"/>
    <property type="molecule type" value="Transcribed_RNA"/>
</dbReference>
<feature type="compositionally biased region" description="Low complexity" evidence="1">
    <location>
        <begin position="12"/>
        <end position="21"/>
    </location>
</feature>
<dbReference type="InterPro" id="IPR001194">
    <property type="entry name" value="cDENN_dom"/>
</dbReference>
<feature type="region of interest" description="Disordered" evidence="1">
    <location>
        <begin position="606"/>
        <end position="633"/>
    </location>
</feature>
<dbReference type="SMART" id="SM00799">
    <property type="entry name" value="DENN"/>
    <property type="match status" value="1"/>
</dbReference>
<evidence type="ECO:0000313" key="3">
    <source>
        <dbReference type="EMBL" id="CAE0465257.1"/>
    </source>
</evidence>
<feature type="domain" description="UDENN" evidence="2">
    <location>
        <begin position="680"/>
        <end position="1139"/>
    </location>
</feature>
<dbReference type="GO" id="GO:0032483">
    <property type="term" value="P:regulation of Rab protein signal transduction"/>
    <property type="evidence" value="ECO:0007669"/>
    <property type="project" value="TreeGrafter"/>
</dbReference>
<feature type="region of interest" description="Disordered" evidence="1">
    <location>
        <begin position="327"/>
        <end position="443"/>
    </location>
</feature>
<evidence type="ECO:0000256" key="1">
    <source>
        <dbReference type="SAM" id="MobiDB-lite"/>
    </source>
</evidence>
<accession>A0A7S3Q403</accession>
<proteinExistence type="predicted"/>
<dbReference type="GO" id="GO:0031410">
    <property type="term" value="C:cytoplasmic vesicle"/>
    <property type="evidence" value="ECO:0007669"/>
    <property type="project" value="TreeGrafter"/>
</dbReference>
<dbReference type="InterPro" id="IPR051696">
    <property type="entry name" value="DENN_Domain_GEFs"/>
</dbReference>
<feature type="compositionally biased region" description="Gly residues" evidence="1">
    <location>
        <begin position="122"/>
        <end position="132"/>
    </location>
</feature>
<gene>
    <name evidence="3" type="ORF">CDEB00056_LOCUS10098</name>
</gene>
<feature type="compositionally biased region" description="Low complexity" evidence="1">
    <location>
        <begin position="44"/>
        <end position="55"/>
    </location>
</feature>